<dbReference type="RefSeq" id="WP_247030300.1">
    <property type="nucleotide sequence ID" value="NZ_JALKCH010000011.1"/>
</dbReference>
<keyword evidence="2" id="KW-0732">Signal</keyword>
<name>A0ABT0DEU4_9HYPH</name>
<evidence type="ECO:0000256" key="1">
    <source>
        <dbReference type="SAM" id="MobiDB-lite"/>
    </source>
</evidence>
<reference evidence="3 4" key="1">
    <citation type="submission" date="2022-04" db="EMBL/GenBank/DDBJ databases">
        <authorList>
            <person name="Grouzdev D.S."/>
            <person name="Pantiukh K.S."/>
            <person name="Krutkina M.S."/>
        </authorList>
    </citation>
    <scope>NUCLEOTIDE SEQUENCE [LARGE SCALE GENOMIC DNA]</scope>
    <source>
        <strain evidence="3 4">6x-1</strain>
    </source>
</reference>
<feature type="compositionally biased region" description="Low complexity" evidence="1">
    <location>
        <begin position="193"/>
        <end position="208"/>
    </location>
</feature>
<evidence type="ECO:0000256" key="2">
    <source>
        <dbReference type="SAM" id="SignalP"/>
    </source>
</evidence>
<dbReference type="EMBL" id="JALKCH010000011">
    <property type="protein sequence ID" value="MCK0198399.1"/>
    <property type="molecule type" value="Genomic_DNA"/>
</dbReference>
<feature type="chain" id="PRO_5045838268" description="PepSY domain-containing protein" evidence="2">
    <location>
        <begin position="31"/>
        <end position="261"/>
    </location>
</feature>
<feature type="compositionally biased region" description="Low complexity" evidence="1">
    <location>
        <begin position="156"/>
        <end position="173"/>
    </location>
</feature>
<gene>
    <name evidence="3" type="ORF">MWN34_15915</name>
</gene>
<feature type="compositionally biased region" description="Low complexity" evidence="1">
    <location>
        <begin position="222"/>
        <end position="253"/>
    </location>
</feature>
<feature type="signal peptide" evidence="2">
    <location>
        <begin position="1"/>
        <end position="30"/>
    </location>
</feature>
<comment type="caution">
    <text evidence="3">The sequence shown here is derived from an EMBL/GenBank/DDBJ whole genome shotgun (WGS) entry which is preliminary data.</text>
</comment>
<accession>A0ABT0DEU4</accession>
<keyword evidence="4" id="KW-1185">Reference proteome</keyword>
<feature type="compositionally biased region" description="Pro residues" evidence="1">
    <location>
        <begin position="124"/>
        <end position="141"/>
    </location>
</feature>
<proteinExistence type="predicted"/>
<evidence type="ECO:0000313" key="3">
    <source>
        <dbReference type="EMBL" id="MCK0198399.1"/>
    </source>
</evidence>
<protein>
    <recommendedName>
        <fullName evidence="5">PepSY domain-containing protein</fullName>
    </recommendedName>
</protein>
<organism evidence="3 4">
    <name type="scientific">Ancylobacter crimeensis</name>
    <dbReference type="NCBI Taxonomy" id="2579147"/>
    <lineage>
        <taxon>Bacteria</taxon>
        <taxon>Pseudomonadati</taxon>
        <taxon>Pseudomonadota</taxon>
        <taxon>Alphaproteobacteria</taxon>
        <taxon>Hyphomicrobiales</taxon>
        <taxon>Xanthobacteraceae</taxon>
        <taxon>Ancylobacter</taxon>
    </lineage>
</organism>
<sequence length="261" mass="26535">MRVVAAGAAGLAALLAATVGLTLGAGPVHAQYYQPYYVMPEQDYRYGPPPEAAPPALPPQNVGPLLRSLGFRQVRFIKRVRDDYIVEASELDGTRVQLRLDRYSGEILSSRAIAPPGGYNAQQPPRPPGGLPRAAVPPPSRPELSAVPVPPKAPAERNAAVPPAAPVQEPEVAGTPPASAAPDGEKNNVRVIPGVAVPGGSAAPAAPEAPREDAAKTADTGAPAKMDPAAKPARPRINAGTGTPSTGSAGTASVIASPPTP</sequence>
<feature type="region of interest" description="Disordered" evidence="1">
    <location>
        <begin position="111"/>
        <end position="261"/>
    </location>
</feature>
<evidence type="ECO:0008006" key="5">
    <source>
        <dbReference type="Google" id="ProtNLM"/>
    </source>
</evidence>
<evidence type="ECO:0000313" key="4">
    <source>
        <dbReference type="Proteomes" id="UP001203284"/>
    </source>
</evidence>
<dbReference type="Proteomes" id="UP001203284">
    <property type="component" value="Unassembled WGS sequence"/>
</dbReference>